<name>A0AAU8BQG9_9VIBR</name>
<reference evidence="1" key="1">
    <citation type="submission" date="2023-01" db="EMBL/GenBank/DDBJ databases">
        <title>Vibrio sp. CB1-14 genome sequencing.</title>
        <authorList>
            <person name="Otstavnykh N."/>
            <person name="Isaeva M."/>
            <person name="Meleshko D."/>
        </authorList>
    </citation>
    <scope>NUCLEOTIDE SEQUENCE</scope>
    <source>
        <strain evidence="1">CB1-14</strain>
    </source>
</reference>
<dbReference type="SUPFAM" id="SSF46785">
    <property type="entry name" value="Winged helix' DNA-binding domain"/>
    <property type="match status" value="1"/>
</dbReference>
<dbReference type="EMBL" id="CP115921">
    <property type="protein sequence ID" value="XCD18601.1"/>
    <property type="molecule type" value="Genomic_DNA"/>
</dbReference>
<dbReference type="KEGG" id="vck:PG915_17725"/>
<protein>
    <recommendedName>
        <fullName evidence="2">HTH marR-type domain-containing protein</fullName>
    </recommendedName>
</protein>
<dbReference type="AlphaFoldDB" id="A0AAU8BQG9"/>
<organism evidence="1">
    <name type="scientific">Vibrio chaetopteri</name>
    <dbReference type="NCBI Taxonomy" id="3016528"/>
    <lineage>
        <taxon>Bacteria</taxon>
        <taxon>Pseudomonadati</taxon>
        <taxon>Pseudomonadota</taxon>
        <taxon>Gammaproteobacteria</taxon>
        <taxon>Vibrionales</taxon>
        <taxon>Vibrionaceae</taxon>
        <taxon>Vibrio</taxon>
    </lineage>
</organism>
<accession>A0AAU8BQG9</accession>
<dbReference type="RefSeq" id="WP_353499746.1">
    <property type="nucleotide sequence ID" value="NZ_CP115921.1"/>
</dbReference>
<gene>
    <name evidence="1" type="ORF">PG915_17725</name>
</gene>
<dbReference type="InterPro" id="IPR036388">
    <property type="entry name" value="WH-like_DNA-bd_sf"/>
</dbReference>
<evidence type="ECO:0008006" key="2">
    <source>
        <dbReference type="Google" id="ProtNLM"/>
    </source>
</evidence>
<dbReference type="Gene3D" id="1.10.10.10">
    <property type="entry name" value="Winged helix-like DNA-binding domain superfamily/Winged helix DNA-binding domain"/>
    <property type="match status" value="1"/>
</dbReference>
<evidence type="ECO:0000313" key="1">
    <source>
        <dbReference type="EMBL" id="XCD18601.1"/>
    </source>
</evidence>
<proteinExistence type="predicted"/>
<dbReference type="InterPro" id="IPR036390">
    <property type="entry name" value="WH_DNA-bd_sf"/>
</dbReference>
<sequence>MSPLPSDGYICYLVTEHLKKILSESTNIKLSLFNFFVLQYVDKCSEQDSTECTQYMISQAFLADTSKVNKAVRELESAELLTATKIKQSGRIKKILAVTPPGKKLIEIHRAKTDAIAEQYLTAVRGRVNADELFEAHNTTMAAFYDALKLYKSAC</sequence>